<evidence type="ECO:0000313" key="7">
    <source>
        <dbReference type="EMBL" id="KAK5114487.1"/>
    </source>
</evidence>
<dbReference type="Pfam" id="PF15459">
    <property type="entry name" value="RRP14"/>
    <property type="match status" value="1"/>
</dbReference>
<dbReference type="InterPro" id="IPR029190">
    <property type="entry name" value="Rrp14/SURF6_C"/>
</dbReference>
<dbReference type="InterPro" id="IPR007019">
    <property type="entry name" value="SURF6"/>
</dbReference>
<dbReference type="PANTHER" id="PTHR14369:SF0">
    <property type="entry name" value="SURFEIT LOCUS PROTEIN 6"/>
    <property type="match status" value="1"/>
</dbReference>
<protein>
    <recommendedName>
        <fullName evidence="9">SURF6-domain-containing protein</fullName>
    </recommendedName>
</protein>
<accession>A0AAN7YHI8</accession>
<feature type="compositionally biased region" description="Basic and acidic residues" evidence="4">
    <location>
        <begin position="455"/>
        <end position="467"/>
    </location>
</feature>
<name>A0AAN7YHI8_9PEZI</name>
<evidence type="ECO:0000256" key="4">
    <source>
        <dbReference type="SAM" id="MobiDB-lite"/>
    </source>
</evidence>
<dbReference type="GO" id="GO:0003723">
    <property type="term" value="F:RNA binding"/>
    <property type="evidence" value="ECO:0007669"/>
    <property type="project" value="TreeGrafter"/>
</dbReference>
<dbReference type="EMBL" id="JAVRRL010000017">
    <property type="protein sequence ID" value="KAK5114487.1"/>
    <property type="molecule type" value="Genomic_DNA"/>
</dbReference>
<dbReference type="GO" id="GO:0005730">
    <property type="term" value="C:nucleolus"/>
    <property type="evidence" value="ECO:0007669"/>
    <property type="project" value="TreeGrafter"/>
</dbReference>
<dbReference type="GO" id="GO:0042274">
    <property type="term" value="P:ribosomal small subunit biogenesis"/>
    <property type="evidence" value="ECO:0007669"/>
    <property type="project" value="TreeGrafter"/>
</dbReference>
<dbReference type="GO" id="GO:0042273">
    <property type="term" value="P:ribosomal large subunit biogenesis"/>
    <property type="evidence" value="ECO:0007669"/>
    <property type="project" value="TreeGrafter"/>
</dbReference>
<feature type="compositionally biased region" description="Polar residues" evidence="4">
    <location>
        <begin position="231"/>
        <end position="241"/>
    </location>
</feature>
<evidence type="ECO:0000313" key="8">
    <source>
        <dbReference type="Proteomes" id="UP001310890"/>
    </source>
</evidence>
<reference evidence="7" key="1">
    <citation type="submission" date="2023-08" db="EMBL/GenBank/DDBJ databases">
        <title>Black Yeasts Isolated from many extreme environments.</title>
        <authorList>
            <person name="Coleine C."/>
            <person name="Stajich J.E."/>
            <person name="Selbmann L."/>
        </authorList>
    </citation>
    <scope>NUCLEOTIDE SEQUENCE</scope>
    <source>
        <strain evidence="7">CCFEE 5401</strain>
    </source>
</reference>
<evidence type="ECO:0008006" key="9">
    <source>
        <dbReference type="Google" id="ProtNLM"/>
    </source>
</evidence>
<sequence>MAEGVEVEVPDTIEQRLQKHAKAFESLMALTPAREYFGSQIDDGLDPSEQWNRKKQTKEQKRAAKKAKLDPANQRSALDVMQDGERKRKRELGIEGGDDGAEVVDEADEKNVKKAKVEHDDEAKRRQKAERRKEKRLVKKEKMERKKSKADAKKSAKQDQDLEDARTNMSEVEAVLDDEREEESEVTINGATKQNGELDNFDASGLADGEGTANAGEDTLMDDEHDDVASEASSVPSTTALDSPAFDVATDHSAASSSSSIIPPSVPDQTKDSASLKATSTKPKVNIVTEQASLKKNDCPSGTSSPRIQLPNIDQAQLQERLRLRIEELRARRKADGPEGKPAQSRQDLLEQRRKKEEQRKAAKKDQRRQAKEDEQRKREEQLRGSGSPLSVDMFSPRAQQDNNFSFSRLAFEDGTAADASLTTLSDPRKKKGPQDPRTALEAAQKKQARISGLDAEKRADIADKDMWLNAKKRAHGERVRDDTSLLKKALKRKEKDKSKSETQWKERQDSVVKGREMKQKKRETNLAKRKEEKGGKGKGAKKGGSSKGGPKKKGGRPGFEGRFKA</sequence>
<feature type="compositionally biased region" description="Basic and acidic residues" evidence="4">
    <location>
        <begin position="109"/>
        <end position="124"/>
    </location>
</feature>
<feature type="domain" description="Ribosomal RNA-processing protein 14/surfeit locus protein 6 C-terminal" evidence="5">
    <location>
        <begin position="347"/>
        <end position="540"/>
    </location>
</feature>
<evidence type="ECO:0000256" key="2">
    <source>
        <dbReference type="ARBA" id="ARBA00005904"/>
    </source>
</evidence>
<evidence type="ECO:0000256" key="3">
    <source>
        <dbReference type="ARBA" id="ARBA00023242"/>
    </source>
</evidence>
<feature type="compositionally biased region" description="Basic and acidic residues" evidence="4">
    <location>
        <begin position="140"/>
        <end position="166"/>
    </location>
</feature>
<dbReference type="PANTHER" id="PTHR14369">
    <property type="entry name" value="SURFEIT LOCUS PROTEIN 6"/>
    <property type="match status" value="1"/>
</dbReference>
<feature type="region of interest" description="Disordered" evidence="4">
    <location>
        <begin position="329"/>
        <end position="399"/>
    </location>
</feature>
<comment type="similarity">
    <text evidence="2">Belongs to the SURF6 family.</text>
</comment>
<feature type="compositionally biased region" description="Polar residues" evidence="4">
    <location>
        <begin position="272"/>
        <end position="292"/>
    </location>
</feature>
<feature type="compositionally biased region" description="Acidic residues" evidence="4">
    <location>
        <begin position="174"/>
        <end position="185"/>
    </location>
</feature>
<gene>
    <name evidence="7" type="ORF">LTR62_002422</name>
</gene>
<evidence type="ECO:0000259" key="6">
    <source>
        <dbReference type="Pfam" id="PF15459"/>
    </source>
</evidence>
<feature type="compositionally biased region" description="Basic residues" evidence="4">
    <location>
        <begin position="125"/>
        <end position="139"/>
    </location>
</feature>
<comment type="caution">
    <text evidence="7">The sequence shown here is derived from an EMBL/GenBank/DDBJ whole genome shotgun (WGS) entry which is preliminary data.</text>
</comment>
<feature type="region of interest" description="Disordered" evidence="4">
    <location>
        <begin position="420"/>
        <end position="566"/>
    </location>
</feature>
<feature type="compositionally biased region" description="Basic and acidic residues" evidence="4">
    <location>
        <begin position="329"/>
        <end position="339"/>
    </location>
</feature>
<feature type="region of interest" description="Disordered" evidence="4">
    <location>
        <begin position="38"/>
        <end position="316"/>
    </location>
</feature>
<organism evidence="7 8">
    <name type="scientific">Meristemomyces frigidus</name>
    <dbReference type="NCBI Taxonomy" id="1508187"/>
    <lineage>
        <taxon>Eukaryota</taxon>
        <taxon>Fungi</taxon>
        <taxon>Dikarya</taxon>
        <taxon>Ascomycota</taxon>
        <taxon>Pezizomycotina</taxon>
        <taxon>Dothideomycetes</taxon>
        <taxon>Dothideomycetidae</taxon>
        <taxon>Mycosphaerellales</taxon>
        <taxon>Teratosphaeriaceae</taxon>
        <taxon>Meristemomyces</taxon>
    </lineage>
</organism>
<keyword evidence="3" id="KW-0539">Nucleus</keyword>
<proteinExistence type="inferred from homology"/>
<dbReference type="GO" id="GO:0003677">
    <property type="term" value="F:DNA binding"/>
    <property type="evidence" value="ECO:0007669"/>
    <property type="project" value="TreeGrafter"/>
</dbReference>
<feature type="compositionally biased region" description="Basic and acidic residues" evidence="4">
    <location>
        <begin position="477"/>
        <end position="486"/>
    </location>
</feature>
<feature type="compositionally biased region" description="Low complexity" evidence="4">
    <location>
        <begin position="253"/>
        <end position="263"/>
    </location>
</feature>
<feature type="compositionally biased region" description="Basic and acidic residues" evidence="4">
    <location>
        <begin position="348"/>
        <end position="383"/>
    </location>
</feature>
<dbReference type="AlphaFoldDB" id="A0AAN7YHI8"/>
<comment type="subcellular location">
    <subcellularLocation>
        <location evidence="1">Nucleus</location>
    </subcellularLocation>
</comment>
<evidence type="ECO:0000259" key="5">
    <source>
        <dbReference type="Pfam" id="PF04935"/>
    </source>
</evidence>
<dbReference type="InterPro" id="IPR029188">
    <property type="entry name" value="Rrp14_N"/>
</dbReference>
<dbReference type="Proteomes" id="UP001310890">
    <property type="component" value="Unassembled WGS sequence"/>
</dbReference>
<feature type="compositionally biased region" description="Basic and acidic residues" evidence="4">
    <location>
        <begin position="494"/>
        <end position="536"/>
    </location>
</feature>
<feature type="domain" description="Ribosomal RNA-processing protein 14 N-terminal" evidence="6">
    <location>
        <begin position="16"/>
        <end position="72"/>
    </location>
</feature>
<feature type="compositionally biased region" description="Polar residues" evidence="4">
    <location>
        <begin position="186"/>
        <end position="197"/>
    </location>
</feature>
<evidence type="ECO:0000256" key="1">
    <source>
        <dbReference type="ARBA" id="ARBA00004123"/>
    </source>
</evidence>
<dbReference type="Pfam" id="PF04935">
    <property type="entry name" value="SURF6"/>
    <property type="match status" value="1"/>
</dbReference>
<feature type="compositionally biased region" description="Acidic residues" evidence="4">
    <location>
        <begin position="96"/>
        <end position="108"/>
    </location>
</feature>